<evidence type="ECO:0000256" key="3">
    <source>
        <dbReference type="ARBA" id="ARBA00022448"/>
    </source>
</evidence>
<reference evidence="12" key="1">
    <citation type="journal article" date="2017" name="bioRxiv">
        <title>Conservation of a gene cluster reveals novel cercosporin biosynthetic mechanisms and extends production to the genus Colletotrichum.</title>
        <authorList>
            <person name="de Jonge R."/>
            <person name="Ebert M.K."/>
            <person name="Huitt-Roehl C.R."/>
            <person name="Pal P."/>
            <person name="Suttle J.C."/>
            <person name="Spanner R.E."/>
            <person name="Neubauer J.D."/>
            <person name="Jurick W.M.II."/>
            <person name="Stott K.A."/>
            <person name="Secor G.A."/>
            <person name="Thomma B.P.H.J."/>
            <person name="Van de Peer Y."/>
            <person name="Townsend C.A."/>
            <person name="Bolton M.D."/>
        </authorList>
    </citation>
    <scope>NUCLEOTIDE SEQUENCE [LARGE SCALE GENOMIC DNA]</scope>
    <source>
        <strain evidence="12">CBS538.71</strain>
    </source>
</reference>
<dbReference type="EMBL" id="PNEN01000518">
    <property type="protein sequence ID" value="PPJ56470.1"/>
    <property type="molecule type" value="Genomic_DNA"/>
</dbReference>
<dbReference type="Gene3D" id="1.20.1560.10">
    <property type="entry name" value="ABC transporter type 1, transmembrane domain"/>
    <property type="match status" value="1"/>
</dbReference>
<evidence type="ECO:0000256" key="5">
    <source>
        <dbReference type="ARBA" id="ARBA00022741"/>
    </source>
</evidence>
<keyword evidence="4 9" id="KW-0812">Transmembrane</keyword>
<comment type="similarity">
    <text evidence="2">Belongs to the ABC transporter superfamily. ABCC family. Conjugate transporter (TC 3.A.1.208) subfamily.</text>
</comment>
<evidence type="ECO:0000259" key="10">
    <source>
        <dbReference type="Pfam" id="PF00664"/>
    </source>
</evidence>
<evidence type="ECO:0000256" key="2">
    <source>
        <dbReference type="ARBA" id="ARBA00009726"/>
    </source>
</evidence>
<comment type="subcellular location">
    <subcellularLocation>
        <location evidence="1">Membrane</location>
        <topology evidence="1">Multi-pass membrane protein</topology>
    </subcellularLocation>
</comment>
<keyword evidence="6" id="KW-0067">ATP-binding</keyword>
<dbReference type="GO" id="GO:0005524">
    <property type="term" value="F:ATP binding"/>
    <property type="evidence" value="ECO:0007669"/>
    <property type="project" value="UniProtKB-KW"/>
</dbReference>
<dbReference type="PANTHER" id="PTHR24223">
    <property type="entry name" value="ATP-BINDING CASSETTE SUB-FAMILY C"/>
    <property type="match status" value="1"/>
</dbReference>
<dbReference type="Pfam" id="PF00664">
    <property type="entry name" value="ABC_membrane"/>
    <property type="match status" value="1"/>
</dbReference>
<keyword evidence="8 9" id="KW-0472">Membrane</keyword>
<keyword evidence="12" id="KW-1185">Reference proteome</keyword>
<evidence type="ECO:0000313" key="12">
    <source>
        <dbReference type="Proteomes" id="UP000237631"/>
    </source>
</evidence>
<dbReference type="PANTHER" id="PTHR24223:SF456">
    <property type="entry name" value="MULTIDRUG RESISTANCE-ASSOCIATED PROTEIN LETHAL(2)03659"/>
    <property type="match status" value="1"/>
</dbReference>
<dbReference type="SUPFAM" id="SSF90123">
    <property type="entry name" value="ABC transporter transmembrane region"/>
    <property type="match status" value="1"/>
</dbReference>
<dbReference type="STRING" id="357750.A0A2S6C9S8"/>
<feature type="transmembrane region" description="Helical" evidence="9">
    <location>
        <begin position="63"/>
        <end position="84"/>
    </location>
</feature>
<keyword evidence="7 9" id="KW-1133">Transmembrane helix</keyword>
<dbReference type="GO" id="GO:0140359">
    <property type="term" value="F:ABC-type transporter activity"/>
    <property type="evidence" value="ECO:0007669"/>
    <property type="project" value="InterPro"/>
</dbReference>
<dbReference type="OrthoDB" id="6500128at2759"/>
<evidence type="ECO:0000256" key="7">
    <source>
        <dbReference type="ARBA" id="ARBA00022989"/>
    </source>
</evidence>
<evidence type="ECO:0000256" key="8">
    <source>
        <dbReference type="ARBA" id="ARBA00023136"/>
    </source>
</evidence>
<gene>
    <name evidence="11" type="ORF">CBER1_10924</name>
</gene>
<dbReference type="Proteomes" id="UP000237631">
    <property type="component" value="Unassembled WGS sequence"/>
</dbReference>
<evidence type="ECO:0000256" key="9">
    <source>
        <dbReference type="SAM" id="Phobius"/>
    </source>
</evidence>
<evidence type="ECO:0000256" key="6">
    <source>
        <dbReference type="ARBA" id="ARBA00022840"/>
    </source>
</evidence>
<name>A0A2S6C9S8_9PEZI</name>
<evidence type="ECO:0000256" key="1">
    <source>
        <dbReference type="ARBA" id="ARBA00004141"/>
    </source>
</evidence>
<protein>
    <recommendedName>
        <fullName evidence="10">ABC transmembrane type-1 domain-containing protein</fullName>
    </recommendedName>
</protein>
<feature type="transmembrane region" description="Helical" evidence="9">
    <location>
        <begin position="128"/>
        <end position="148"/>
    </location>
</feature>
<dbReference type="GO" id="GO:0016020">
    <property type="term" value="C:membrane"/>
    <property type="evidence" value="ECO:0007669"/>
    <property type="project" value="UniProtKB-SubCell"/>
</dbReference>
<comment type="caution">
    <text evidence="11">The sequence shown here is derived from an EMBL/GenBank/DDBJ whole genome shotgun (WGS) entry which is preliminary data.</text>
</comment>
<proteinExistence type="inferred from homology"/>
<organism evidence="11 12">
    <name type="scientific">Cercospora berteroae</name>
    <dbReference type="NCBI Taxonomy" id="357750"/>
    <lineage>
        <taxon>Eukaryota</taxon>
        <taxon>Fungi</taxon>
        <taxon>Dikarya</taxon>
        <taxon>Ascomycota</taxon>
        <taxon>Pezizomycotina</taxon>
        <taxon>Dothideomycetes</taxon>
        <taxon>Dothideomycetidae</taxon>
        <taxon>Mycosphaerellales</taxon>
        <taxon>Mycosphaerellaceae</taxon>
        <taxon>Cercospora</taxon>
    </lineage>
</organism>
<feature type="domain" description="ABC transmembrane type-1" evidence="10">
    <location>
        <begin position="67"/>
        <end position="197"/>
    </location>
</feature>
<evidence type="ECO:0000313" key="11">
    <source>
        <dbReference type="EMBL" id="PPJ56470.1"/>
    </source>
</evidence>
<dbReference type="InterPro" id="IPR011527">
    <property type="entry name" value="ABC1_TM_dom"/>
</dbReference>
<keyword evidence="3" id="KW-0813">Transport</keyword>
<accession>A0A2S6C9S8</accession>
<dbReference type="InterPro" id="IPR036640">
    <property type="entry name" value="ABC1_TM_sf"/>
</dbReference>
<keyword evidence="5" id="KW-0547">Nucleotide-binding</keyword>
<dbReference type="AlphaFoldDB" id="A0A2S6C9S8"/>
<evidence type="ECO:0000256" key="4">
    <source>
        <dbReference type="ARBA" id="ARBA00022692"/>
    </source>
</evidence>
<dbReference type="InterPro" id="IPR050173">
    <property type="entry name" value="ABC_transporter_C-like"/>
</dbReference>
<sequence>MGIVVAESLSYEASECSTKYEDTAAMVLPDPLSSSQTLEHMEQGAVKARAHAAFFVAGGGFKLWSGIGLLFLLTQIVIVGQSWWLELWTSDTRDSGKGLVRIEQQAMLAHHYNGQTESGTHLATETYLAIYALLASGSAFFSIVQQYFMLSVSIKAAESLFSKLLSIVLYALIAWPDEVPIERLLNRLTSDFYTIEGEMPYVRY</sequence>